<feature type="active site" evidence="4">
    <location>
        <position position="58"/>
    </location>
</feature>
<dbReference type="GO" id="GO:0032259">
    <property type="term" value="P:methylation"/>
    <property type="evidence" value="ECO:0007669"/>
    <property type="project" value="UniProtKB-KW"/>
</dbReference>
<dbReference type="GO" id="GO:0005634">
    <property type="term" value="C:nucleus"/>
    <property type="evidence" value="ECO:0007669"/>
    <property type="project" value="TreeGrafter"/>
</dbReference>
<sequence>MQNMLRVLEFYSGIGGMHYALSESSIPFTVIQSFDINTNANANYLHTFNTKVNPSPPCQPFTRLGLQKDDQDNRTNSFFNLLDILTKMTTPPTYILIENVFGFEKSNTREELISAFTSKNYKYQEFHLSPQSFSIPNQRLRYFCIVYEKQQEKHYEILSNQIPNGYKHSNKLEECKPISEFLDKNLTEEESLLKYGVPEKLLLTKGMLFDIKKKEDFTTNCFTRSYGKLVEGTGSIISLNTDTDLKPIESDPTSLLPLKLRYFSPKEITRLHGFPEEFTFLPSFTPQQCYRLIGNSLNVKIVSELLKFLISDDFK</sequence>
<dbReference type="InterPro" id="IPR029063">
    <property type="entry name" value="SAM-dependent_MTases_sf"/>
</dbReference>
<dbReference type="SUPFAM" id="SSF53335">
    <property type="entry name" value="S-adenosyl-L-methionine-dependent methyltransferases"/>
    <property type="match status" value="1"/>
</dbReference>
<dbReference type="AlphaFoldDB" id="A0A1L2FUP5"/>
<dbReference type="InterPro" id="IPR001525">
    <property type="entry name" value="C5_MeTfrase"/>
</dbReference>
<dbReference type="Gene3D" id="3.40.50.150">
    <property type="entry name" value="Vaccinia Virus protein VP39"/>
    <property type="match status" value="1"/>
</dbReference>
<keyword evidence="1 4" id="KW-0489">Methyltransferase</keyword>
<evidence type="ECO:0000256" key="4">
    <source>
        <dbReference type="PROSITE-ProRule" id="PRU01016"/>
    </source>
</evidence>
<dbReference type="GO" id="GO:0008168">
    <property type="term" value="F:methyltransferase activity"/>
    <property type="evidence" value="ECO:0007669"/>
    <property type="project" value="UniProtKB-KW"/>
</dbReference>
<gene>
    <name evidence="5" type="primary">dnmA</name>
</gene>
<protein>
    <submittedName>
        <fullName evidence="5">DNA (Cytosine-5-)-methyltransferase</fullName>
    </submittedName>
</protein>
<dbReference type="Pfam" id="PF00145">
    <property type="entry name" value="DNA_methylase"/>
    <property type="match status" value="1"/>
</dbReference>
<evidence type="ECO:0000256" key="3">
    <source>
        <dbReference type="ARBA" id="ARBA00022691"/>
    </source>
</evidence>
<dbReference type="PANTHER" id="PTHR46098:SF1">
    <property type="entry name" value="TRNA (CYTOSINE(38)-C(5))-METHYLTRANSFERASE"/>
    <property type="match status" value="1"/>
</dbReference>
<dbReference type="InterPro" id="IPR050750">
    <property type="entry name" value="C5-MTase"/>
</dbReference>
<dbReference type="PRINTS" id="PR00105">
    <property type="entry name" value="C5METTRFRASE"/>
</dbReference>
<organism evidence="5">
    <name type="scientific">Coremiostelium polycephalum</name>
    <dbReference type="NCBI Taxonomy" id="142831"/>
    <lineage>
        <taxon>Eukaryota</taxon>
        <taxon>Amoebozoa</taxon>
        <taxon>Evosea</taxon>
        <taxon>Eumycetozoa</taxon>
        <taxon>Dictyostelia</taxon>
        <taxon>Dictyosteliales</taxon>
        <taxon>Coremiostelium</taxon>
    </lineage>
</organism>
<reference evidence="5" key="1">
    <citation type="submission" date="2016-06" db="EMBL/GenBank/DDBJ databases">
        <title>A core phylogeny of Dictyostelia derived from 50 functionally divergent proteins retrieved from five existing and six newly sequenced genomes.</title>
        <authorList>
            <person name="Singh R."/>
            <person name="Schilde C."/>
            <person name="Gezzard T."/>
            <person name="Schaap P."/>
        </authorList>
    </citation>
    <scope>NUCLEOTIDE SEQUENCE</scope>
    <source>
        <strain evidence="5">MY1-1</strain>
    </source>
</reference>
<evidence type="ECO:0000313" key="5">
    <source>
        <dbReference type="EMBL" id="AOE43198.1"/>
    </source>
</evidence>
<keyword evidence="3 4" id="KW-0949">S-adenosyl-L-methionine</keyword>
<accession>A0A1L2FUP5</accession>
<proteinExistence type="inferred from homology"/>
<comment type="similarity">
    <text evidence="4">Belongs to the class I-like SAM-binding methyltransferase superfamily. C5-methyltransferase family.</text>
</comment>
<dbReference type="PANTHER" id="PTHR46098">
    <property type="entry name" value="TRNA (CYTOSINE(38)-C(5))-METHYLTRANSFERASE"/>
    <property type="match status" value="1"/>
</dbReference>
<dbReference type="PROSITE" id="PS51679">
    <property type="entry name" value="SAM_MT_C5"/>
    <property type="match status" value="1"/>
</dbReference>
<evidence type="ECO:0000256" key="2">
    <source>
        <dbReference type="ARBA" id="ARBA00022679"/>
    </source>
</evidence>
<dbReference type="Gene3D" id="3.90.120.10">
    <property type="entry name" value="DNA Methylase, subunit A, domain 2"/>
    <property type="match status" value="1"/>
</dbReference>
<name>A0A1L2FUP5_9MYCE</name>
<keyword evidence="2 4" id="KW-0808">Transferase</keyword>
<evidence type="ECO:0000256" key="1">
    <source>
        <dbReference type="ARBA" id="ARBA00022603"/>
    </source>
</evidence>
<dbReference type="EMBL" id="KX539356">
    <property type="protein sequence ID" value="AOE43198.1"/>
    <property type="molecule type" value="Genomic_DNA"/>
</dbReference>